<dbReference type="PANTHER" id="PTHR31792">
    <property type="entry name" value="VACUOLAR ATPASE ASSEMBLY INTEGRAL MEMBRANE PROTEIN VMA21"/>
    <property type="match status" value="1"/>
</dbReference>
<keyword evidence="8" id="KW-1185">Reference proteome</keyword>
<dbReference type="GO" id="GO:0031410">
    <property type="term" value="C:cytoplasmic vesicle"/>
    <property type="evidence" value="ECO:0007669"/>
    <property type="project" value="UniProtKB-KW"/>
</dbReference>
<keyword evidence="5" id="KW-0968">Cytoplasmic vesicle</keyword>
<dbReference type="EMBL" id="OC947498">
    <property type="protein sequence ID" value="CAD7663469.1"/>
    <property type="molecule type" value="Genomic_DNA"/>
</dbReference>
<dbReference type="PANTHER" id="PTHR31792:SF3">
    <property type="entry name" value="VACUOLAR ATPASE ASSEMBLY INTEGRAL MEMBRANE PROTEIN VMA21"/>
    <property type="match status" value="1"/>
</dbReference>
<feature type="transmembrane region" description="Helical" evidence="6">
    <location>
        <begin position="42"/>
        <end position="64"/>
    </location>
</feature>
<keyword evidence="2" id="KW-0256">Endoplasmic reticulum</keyword>
<dbReference type="GO" id="GO:0005789">
    <property type="term" value="C:endoplasmic reticulum membrane"/>
    <property type="evidence" value="ECO:0007669"/>
    <property type="project" value="TreeGrafter"/>
</dbReference>
<sequence length="84" mass="9397">MARNPLMTLVFYSIAMVTLPIAAYFVSRHVLELFISGQSANIYSAISAVIVVHIILFGFVYIAYNEDKQLAQTDRPTKTPTKTD</sequence>
<name>A0A7R9MNC1_9ACAR</name>
<evidence type="ECO:0000313" key="7">
    <source>
        <dbReference type="EMBL" id="CAD7663469.1"/>
    </source>
</evidence>
<dbReference type="AlphaFoldDB" id="A0A7R9MNC1"/>
<evidence type="ECO:0000256" key="3">
    <source>
        <dbReference type="ARBA" id="ARBA00022989"/>
    </source>
</evidence>
<feature type="transmembrane region" description="Helical" evidence="6">
    <location>
        <begin position="9"/>
        <end position="27"/>
    </location>
</feature>
<gene>
    <name evidence="7" type="ORF">ONB1V03_LOCUS20027</name>
</gene>
<dbReference type="Proteomes" id="UP000728032">
    <property type="component" value="Unassembled WGS sequence"/>
</dbReference>
<evidence type="ECO:0000313" key="8">
    <source>
        <dbReference type="Proteomes" id="UP000728032"/>
    </source>
</evidence>
<evidence type="ECO:0000256" key="4">
    <source>
        <dbReference type="ARBA" id="ARBA00023136"/>
    </source>
</evidence>
<dbReference type="GO" id="GO:0070072">
    <property type="term" value="P:vacuolar proton-transporting V-type ATPase complex assembly"/>
    <property type="evidence" value="ECO:0007669"/>
    <property type="project" value="InterPro"/>
</dbReference>
<keyword evidence="3 6" id="KW-1133">Transmembrane helix</keyword>
<keyword evidence="1 6" id="KW-0812">Transmembrane</keyword>
<dbReference type="EMBL" id="CAJPVJ010032673">
    <property type="protein sequence ID" value="CAG2180606.1"/>
    <property type="molecule type" value="Genomic_DNA"/>
</dbReference>
<dbReference type="Pfam" id="PF09446">
    <property type="entry name" value="VMA21"/>
    <property type="match status" value="1"/>
</dbReference>
<accession>A0A7R9MNC1</accession>
<keyword evidence="4 6" id="KW-0472">Membrane</keyword>
<dbReference type="OrthoDB" id="6512355at2759"/>
<evidence type="ECO:0000256" key="2">
    <source>
        <dbReference type="ARBA" id="ARBA00022824"/>
    </source>
</evidence>
<reference evidence="7" key="1">
    <citation type="submission" date="2020-11" db="EMBL/GenBank/DDBJ databases">
        <authorList>
            <person name="Tran Van P."/>
        </authorList>
    </citation>
    <scope>NUCLEOTIDE SEQUENCE</scope>
</reference>
<evidence type="ECO:0000256" key="1">
    <source>
        <dbReference type="ARBA" id="ARBA00022692"/>
    </source>
</evidence>
<protein>
    <recommendedName>
        <fullName evidence="9">Vacuolar ATPase assembly integral membrane protein VMA21 homolog</fullName>
    </recommendedName>
</protein>
<dbReference type="InterPro" id="IPR019013">
    <property type="entry name" value="Vma21"/>
</dbReference>
<evidence type="ECO:0000256" key="5">
    <source>
        <dbReference type="ARBA" id="ARBA00023329"/>
    </source>
</evidence>
<organism evidence="7">
    <name type="scientific">Oppiella nova</name>
    <dbReference type="NCBI Taxonomy" id="334625"/>
    <lineage>
        <taxon>Eukaryota</taxon>
        <taxon>Metazoa</taxon>
        <taxon>Ecdysozoa</taxon>
        <taxon>Arthropoda</taxon>
        <taxon>Chelicerata</taxon>
        <taxon>Arachnida</taxon>
        <taxon>Acari</taxon>
        <taxon>Acariformes</taxon>
        <taxon>Sarcoptiformes</taxon>
        <taxon>Oribatida</taxon>
        <taxon>Brachypylina</taxon>
        <taxon>Oppioidea</taxon>
        <taxon>Oppiidae</taxon>
        <taxon>Oppiella</taxon>
    </lineage>
</organism>
<proteinExistence type="predicted"/>
<evidence type="ECO:0000256" key="6">
    <source>
        <dbReference type="SAM" id="Phobius"/>
    </source>
</evidence>
<evidence type="ECO:0008006" key="9">
    <source>
        <dbReference type="Google" id="ProtNLM"/>
    </source>
</evidence>